<dbReference type="Pfam" id="PF02661">
    <property type="entry name" value="Fic"/>
    <property type="match status" value="1"/>
</dbReference>
<dbReference type="EMBL" id="CACRTR010000011">
    <property type="protein sequence ID" value="VYU37218.1"/>
    <property type="molecule type" value="Genomic_DNA"/>
</dbReference>
<feature type="site" description="Important for autoinhibition of adenylyltransferase activity" evidence="3">
    <location>
        <position position="38"/>
    </location>
</feature>
<evidence type="ECO:0000256" key="2">
    <source>
        <dbReference type="PIRSR" id="PIRSR640198-2"/>
    </source>
</evidence>
<feature type="binding site" evidence="2">
    <location>
        <begin position="206"/>
        <end position="207"/>
    </location>
    <ligand>
        <name>ATP</name>
        <dbReference type="ChEBI" id="CHEBI:30616"/>
    </ligand>
</feature>
<dbReference type="PANTHER" id="PTHR13504">
    <property type="entry name" value="FIDO DOMAIN-CONTAINING PROTEIN DDB_G0283145"/>
    <property type="match status" value="1"/>
</dbReference>
<sequence>MKTDILLDRLLKEKSAKLSDGIYHYTQIKMAYNSNRIEGSMLSEEQTRSIFSTNTILPEGDSPVKIDDIVETTNHFEAFDYILDLAKEPLTEDSIKKLHYLLKRGTAYEREGFPTGDYKIYPNVIGGITETTPPDKVQAALEVLLEKYDAIPEKNLDDLIDFHVQFETIHPFQDGNGRVGRLILFKECLKNDVLPFVIFDEYKLYYYRGLSEYKKEKGYLKDTCLLAQDQFRDVCEYFKVFEN</sequence>
<dbReference type="InterPro" id="IPR040198">
    <property type="entry name" value="Fido_containing"/>
</dbReference>
<dbReference type="SUPFAM" id="SSF140931">
    <property type="entry name" value="Fic-like"/>
    <property type="match status" value="1"/>
</dbReference>
<feature type="domain" description="Fido" evidence="4">
    <location>
        <begin position="90"/>
        <end position="228"/>
    </location>
</feature>
<accession>A0A6N3EBS1</accession>
<dbReference type="AlphaFoldDB" id="A0A6N3EBS1"/>
<reference evidence="5" key="1">
    <citation type="submission" date="2019-11" db="EMBL/GenBank/DDBJ databases">
        <authorList>
            <person name="Feng L."/>
        </authorList>
    </citation>
    <scope>NUCLEOTIDE SEQUENCE</scope>
    <source>
        <strain evidence="5">ElimosumLFYP34</strain>
    </source>
</reference>
<keyword evidence="2" id="KW-0547">Nucleotide-binding</keyword>
<dbReference type="PANTHER" id="PTHR13504:SF38">
    <property type="entry name" value="FIDO DOMAIN-CONTAINING PROTEIN"/>
    <property type="match status" value="1"/>
</dbReference>
<name>A0A6N3EBS1_EUBLI</name>
<evidence type="ECO:0000256" key="3">
    <source>
        <dbReference type="PIRSR" id="PIRSR640198-3"/>
    </source>
</evidence>
<dbReference type="InterPro" id="IPR003812">
    <property type="entry name" value="Fido"/>
</dbReference>
<evidence type="ECO:0000313" key="5">
    <source>
        <dbReference type="EMBL" id="VYU37218.1"/>
    </source>
</evidence>
<organism evidence="5">
    <name type="scientific">Eubacterium limosum</name>
    <dbReference type="NCBI Taxonomy" id="1736"/>
    <lineage>
        <taxon>Bacteria</taxon>
        <taxon>Bacillati</taxon>
        <taxon>Bacillota</taxon>
        <taxon>Clostridia</taxon>
        <taxon>Eubacteriales</taxon>
        <taxon>Eubacteriaceae</taxon>
        <taxon>Eubacterium</taxon>
    </lineage>
</organism>
<dbReference type="GO" id="GO:0005524">
    <property type="term" value="F:ATP binding"/>
    <property type="evidence" value="ECO:0007669"/>
    <property type="project" value="UniProtKB-KW"/>
</dbReference>
<feature type="active site" evidence="1">
    <location>
        <position position="170"/>
    </location>
</feature>
<evidence type="ECO:0000256" key="1">
    <source>
        <dbReference type="PIRSR" id="PIRSR640198-1"/>
    </source>
</evidence>
<dbReference type="PROSITE" id="PS51459">
    <property type="entry name" value="FIDO"/>
    <property type="match status" value="1"/>
</dbReference>
<dbReference type="Gene3D" id="1.10.3290.10">
    <property type="entry name" value="Fido-like domain"/>
    <property type="match status" value="1"/>
</dbReference>
<feature type="binding site" evidence="2">
    <location>
        <begin position="174"/>
        <end position="181"/>
    </location>
    <ligand>
        <name>ATP</name>
        <dbReference type="ChEBI" id="CHEBI:30616"/>
    </ligand>
</feature>
<dbReference type="InterPro" id="IPR036597">
    <property type="entry name" value="Fido-like_dom_sf"/>
</dbReference>
<gene>
    <name evidence="5" type="ORF">ELLFYP34_03379</name>
</gene>
<protein>
    <submittedName>
        <fullName evidence="5">Fic/DOC family protein</fullName>
    </submittedName>
</protein>
<proteinExistence type="predicted"/>
<evidence type="ECO:0000259" key="4">
    <source>
        <dbReference type="PROSITE" id="PS51459"/>
    </source>
</evidence>
<keyword evidence="2" id="KW-0067">ATP-binding</keyword>